<dbReference type="InterPro" id="IPR008183">
    <property type="entry name" value="Aldose_1/G6P_1-epimerase"/>
</dbReference>
<protein>
    <submittedName>
        <fullName evidence="1">Aldose 1-epimerase</fullName>
    </submittedName>
</protein>
<dbReference type="PANTHER" id="PTHR10091">
    <property type="entry name" value="ALDOSE-1-EPIMERASE"/>
    <property type="match status" value="1"/>
</dbReference>
<accession>A0A3D9UVV0</accession>
<dbReference type="GO" id="GO:0004034">
    <property type="term" value="F:aldose 1-epimerase activity"/>
    <property type="evidence" value="ECO:0007669"/>
    <property type="project" value="TreeGrafter"/>
</dbReference>
<dbReference type="CDD" id="cd09022">
    <property type="entry name" value="Aldose_epim_Ec_YihR"/>
    <property type="match status" value="1"/>
</dbReference>
<dbReference type="GO" id="GO:0030246">
    <property type="term" value="F:carbohydrate binding"/>
    <property type="evidence" value="ECO:0007669"/>
    <property type="project" value="InterPro"/>
</dbReference>
<dbReference type="InterPro" id="IPR014718">
    <property type="entry name" value="GH-type_carb-bd"/>
</dbReference>
<comment type="caution">
    <text evidence="1">The sequence shown here is derived from an EMBL/GenBank/DDBJ whole genome shotgun (WGS) entry which is preliminary data.</text>
</comment>
<sequence>MSDVRPPSGTQWTLSAHDQELVVVESGGGIRSYRVGGEDVLFGYDEAAKCDAGRGQHLIPWPNRIRDGVYTFADKKQQLPLTEPARNNASHGLTRWANWHLVEQSGDRLVVGCQLLPQPGWDGILDLTITYELTGEGLVVTPAATNAGSAAVPFGYGAHPYLTAGEESVDELRLALPAATVLEVDDRLIPTGTAPVPSEFDFRSPRPIGATQFDHAFTDLTSDGEADGARWTITVAAGGRVSSLWADAAAYPYAQVFTGDSLPGGRSRRTGVAVEPMTCPANAFATGAALVLEPGATWSASWGVTSDDAAGE</sequence>
<dbReference type="AlphaFoldDB" id="A0A3D9UVV0"/>
<evidence type="ECO:0000313" key="1">
    <source>
        <dbReference type="EMBL" id="REF30134.1"/>
    </source>
</evidence>
<proteinExistence type="predicted"/>
<name>A0A3D9UVV0_9MICO</name>
<dbReference type="Pfam" id="PF01263">
    <property type="entry name" value="Aldose_epim"/>
    <property type="match status" value="1"/>
</dbReference>
<dbReference type="InterPro" id="IPR037480">
    <property type="entry name" value="YihR-like"/>
</dbReference>
<dbReference type="OrthoDB" id="4739604at2"/>
<dbReference type="Gene3D" id="2.70.98.10">
    <property type="match status" value="1"/>
</dbReference>
<reference evidence="1 2" key="1">
    <citation type="submission" date="2018-08" db="EMBL/GenBank/DDBJ databases">
        <title>Sequencing the genomes of 1000 actinobacteria strains.</title>
        <authorList>
            <person name="Klenk H.-P."/>
        </authorList>
    </citation>
    <scope>NUCLEOTIDE SEQUENCE [LARGE SCALE GENOMIC DNA]</scope>
    <source>
        <strain evidence="1 2">DSM 22967</strain>
    </source>
</reference>
<dbReference type="Proteomes" id="UP000256253">
    <property type="component" value="Unassembled WGS sequence"/>
</dbReference>
<dbReference type="GO" id="GO:0033499">
    <property type="term" value="P:galactose catabolic process via UDP-galactose, Leloir pathway"/>
    <property type="evidence" value="ECO:0007669"/>
    <property type="project" value="TreeGrafter"/>
</dbReference>
<dbReference type="InterPro" id="IPR011013">
    <property type="entry name" value="Gal_mutarotase_sf_dom"/>
</dbReference>
<dbReference type="EMBL" id="QTUA01000001">
    <property type="protein sequence ID" value="REF30134.1"/>
    <property type="molecule type" value="Genomic_DNA"/>
</dbReference>
<evidence type="ECO:0000313" key="2">
    <source>
        <dbReference type="Proteomes" id="UP000256253"/>
    </source>
</evidence>
<dbReference type="PANTHER" id="PTHR10091:SF0">
    <property type="entry name" value="GALACTOSE MUTAROTASE"/>
    <property type="match status" value="1"/>
</dbReference>
<dbReference type="GO" id="GO:0006006">
    <property type="term" value="P:glucose metabolic process"/>
    <property type="evidence" value="ECO:0007669"/>
    <property type="project" value="TreeGrafter"/>
</dbReference>
<dbReference type="SUPFAM" id="SSF74650">
    <property type="entry name" value="Galactose mutarotase-like"/>
    <property type="match status" value="1"/>
</dbReference>
<dbReference type="RefSeq" id="WP_115922166.1">
    <property type="nucleotide sequence ID" value="NZ_QTUA01000001.1"/>
</dbReference>
<keyword evidence="2" id="KW-1185">Reference proteome</keyword>
<organism evidence="1 2">
    <name type="scientific">Calidifontibacter indicus</name>
    <dbReference type="NCBI Taxonomy" id="419650"/>
    <lineage>
        <taxon>Bacteria</taxon>
        <taxon>Bacillati</taxon>
        <taxon>Actinomycetota</taxon>
        <taxon>Actinomycetes</taxon>
        <taxon>Micrococcales</taxon>
        <taxon>Dermacoccaceae</taxon>
        <taxon>Calidifontibacter</taxon>
    </lineage>
</organism>
<gene>
    <name evidence="1" type="ORF">DFJ65_1128</name>
</gene>